<feature type="transmembrane region" description="Helical" evidence="1">
    <location>
        <begin position="168"/>
        <end position="186"/>
    </location>
</feature>
<evidence type="ECO:0000313" key="2">
    <source>
        <dbReference type="EMBL" id="MFC3886139.1"/>
    </source>
</evidence>
<keyword evidence="1" id="KW-1133">Transmembrane helix</keyword>
<name>A0ABV8BAG1_9BACI</name>
<feature type="transmembrane region" description="Helical" evidence="1">
    <location>
        <begin position="40"/>
        <end position="63"/>
    </location>
</feature>
<feature type="transmembrane region" description="Helical" evidence="1">
    <location>
        <begin position="6"/>
        <end position="28"/>
    </location>
</feature>
<sequence length="241" mass="28608">MIWFTFLLLFVIIIRPYFESVSIPRIVTERKRIRFYREQIVFYCFNLFLFAVILTFYEIPLSFVGWNGAFLETVNESPYFPKVISYLVLLGYVLYLLLCIALQWMRDSGEKVFEEDELPPSIEVTLPQKKREYPWWIGYSVISSLTEAIVYIPLFIYYVQQLLRVENAYLMVLWTAVLYFMSHLGFQKDRLSIQTLLVGAFLAALYMVTNSIVPLLLFYGMSFIISDMYQESQRNRKRPSP</sequence>
<dbReference type="EMBL" id="JBHRZT010000072">
    <property type="protein sequence ID" value="MFC3886139.1"/>
    <property type="molecule type" value="Genomic_DNA"/>
</dbReference>
<organism evidence="2 3">
    <name type="scientific">Bacillus songklensis</name>
    <dbReference type="NCBI Taxonomy" id="1069116"/>
    <lineage>
        <taxon>Bacteria</taxon>
        <taxon>Bacillati</taxon>
        <taxon>Bacillota</taxon>
        <taxon>Bacilli</taxon>
        <taxon>Bacillales</taxon>
        <taxon>Bacillaceae</taxon>
        <taxon>Bacillus</taxon>
    </lineage>
</organism>
<evidence type="ECO:0000313" key="3">
    <source>
        <dbReference type="Proteomes" id="UP001595752"/>
    </source>
</evidence>
<comment type="caution">
    <text evidence="2">The sequence shown here is derived from an EMBL/GenBank/DDBJ whole genome shotgun (WGS) entry which is preliminary data.</text>
</comment>
<gene>
    <name evidence="2" type="ORF">ACFOU2_22695</name>
</gene>
<evidence type="ECO:0000256" key="1">
    <source>
        <dbReference type="SAM" id="Phobius"/>
    </source>
</evidence>
<feature type="transmembrane region" description="Helical" evidence="1">
    <location>
        <begin position="198"/>
        <end position="225"/>
    </location>
</feature>
<dbReference type="Proteomes" id="UP001595752">
    <property type="component" value="Unassembled WGS sequence"/>
</dbReference>
<feature type="transmembrane region" description="Helical" evidence="1">
    <location>
        <begin position="83"/>
        <end position="102"/>
    </location>
</feature>
<keyword evidence="1" id="KW-0812">Transmembrane</keyword>
<dbReference type="RefSeq" id="WP_377918507.1">
    <property type="nucleotide sequence ID" value="NZ_JBHRZT010000072.1"/>
</dbReference>
<reference evidence="3" key="1">
    <citation type="journal article" date="2019" name="Int. J. Syst. Evol. Microbiol.">
        <title>The Global Catalogue of Microorganisms (GCM) 10K type strain sequencing project: providing services to taxonomists for standard genome sequencing and annotation.</title>
        <authorList>
            <consortium name="The Broad Institute Genomics Platform"/>
            <consortium name="The Broad Institute Genome Sequencing Center for Infectious Disease"/>
            <person name="Wu L."/>
            <person name="Ma J."/>
        </authorList>
    </citation>
    <scope>NUCLEOTIDE SEQUENCE [LARGE SCALE GENOMIC DNA]</scope>
    <source>
        <strain evidence="3">CCUG 61889</strain>
    </source>
</reference>
<keyword evidence="3" id="KW-1185">Reference proteome</keyword>
<keyword evidence="1" id="KW-0472">Membrane</keyword>
<proteinExistence type="predicted"/>
<feature type="transmembrane region" description="Helical" evidence="1">
    <location>
        <begin position="136"/>
        <end position="156"/>
    </location>
</feature>
<evidence type="ECO:0008006" key="4">
    <source>
        <dbReference type="Google" id="ProtNLM"/>
    </source>
</evidence>
<accession>A0ABV8BAG1</accession>
<protein>
    <recommendedName>
        <fullName evidence="4">CPBP family intramembrane metalloprotease</fullName>
    </recommendedName>
</protein>